<name>A0ABM8YRC7_9BACI</name>
<comment type="caution">
    <text evidence="1">The sequence shown here is derived from an EMBL/GenBank/DDBJ whole genome shotgun (WGS) entry which is preliminary data.</text>
</comment>
<evidence type="ECO:0000313" key="2">
    <source>
        <dbReference type="Proteomes" id="UP000789833"/>
    </source>
</evidence>
<dbReference type="InterPro" id="IPR029068">
    <property type="entry name" value="Glyas_Bleomycin-R_OHBP_Dase"/>
</dbReference>
<dbReference type="EMBL" id="CAKJTJ010000022">
    <property type="protein sequence ID" value="CAG9622494.1"/>
    <property type="molecule type" value="Genomic_DNA"/>
</dbReference>
<sequence>MQIKGFGGVFYRSRNVEELKGWYQKVLNIDMQEWGGAIISPQRDNITVFSLFTESSDYFPLEQQVMLNFQVESIEESMLHLKQLDIPLVKDLETSEYGKFIWIEDPEGRRIELWEK</sequence>
<proteinExistence type="predicted"/>
<reference evidence="1 2" key="1">
    <citation type="submission" date="2021-10" db="EMBL/GenBank/DDBJ databases">
        <authorList>
            <person name="Criscuolo A."/>
        </authorList>
    </citation>
    <scope>NUCLEOTIDE SEQUENCE [LARGE SCALE GENOMIC DNA]</scope>
    <source>
        <strain evidence="2">CIP 111883</strain>
    </source>
</reference>
<keyword evidence="2" id="KW-1185">Reference proteome</keyword>
<dbReference type="SUPFAM" id="SSF54593">
    <property type="entry name" value="Glyoxalase/Bleomycin resistance protein/Dihydroxybiphenyl dioxygenase"/>
    <property type="match status" value="1"/>
</dbReference>
<evidence type="ECO:0000313" key="1">
    <source>
        <dbReference type="EMBL" id="CAG9622494.1"/>
    </source>
</evidence>
<organism evidence="1 2">
    <name type="scientific">Sutcliffiella rhizosphaerae</name>
    <dbReference type="NCBI Taxonomy" id="2880967"/>
    <lineage>
        <taxon>Bacteria</taxon>
        <taxon>Bacillati</taxon>
        <taxon>Bacillota</taxon>
        <taxon>Bacilli</taxon>
        <taxon>Bacillales</taxon>
        <taxon>Bacillaceae</taxon>
        <taxon>Sutcliffiella</taxon>
    </lineage>
</organism>
<dbReference type="RefSeq" id="WP_230503182.1">
    <property type="nucleotide sequence ID" value="NZ_CAKJTJ010000022.1"/>
</dbReference>
<evidence type="ECO:0008006" key="3">
    <source>
        <dbReference type="Google" id="ProtNLM"/>
    </source>
</evidence>
<gene>
    <name evidence="1" type="ORF">BACCIP111883_03285</name>
</gene>
<accession>A0ABM8YRC7</accession>
<dbReference type="Gene3D" id="3.10.180.10">
    <property type="entry name" value="2,3-Dihydroxybiphenyl 1,2-Dioxygenase, domain 1"/>
    <property type="match status" value="1"/>
</dbReference>
<dbReference type="Proteomes" id="UP000789833">
    <property type="component" value="Unassembled WGS sequence"/>
</dbReference>
<protein>
    <recommendedName>
        <fullName evidence="3">Glyoxalase</fullName>
    </recommendedName>
</protein>